<sequence length="554" mass="59439">MQTMPLLGPAEYVWIPGLDAGAAEPAPVTAPLLRAVHLERREDVAPTTRKVTLETLDGDLPLPRRIHQHGDVGEGWDWGWRGSAPLETALNLLAALVHPKAAWRLQWAFCDTFLLPMRTAGGTLDGDHLRAWLREHDWIGRASGGWEAAARAEYQAPLARERRRSRWMSPAARAAHALDLVTSAMRWDAEDRRAAAAEVAAPSTRLWGAAALPGPAEPPGSAAYQLERAAAALAGAPADACWPTLAALAARIAPRGSPGWTAWRDAAHQQPALPRPETLELIARMGSPEGDRSPWTAAALLARCIRRHASDAGPPAGDTVPELALFLGAALEGAPQGEPRVTGDPAALRATLHALDQALVQGPELADRAARMGVTSKLVRARARAALAPQVAALREHRGALREEAEMEAEYARQATTLRLPRGRSEQPADASRELWEWAAGATVHTLVGVARAGPPPRGMIGMDGLLRLTGHWLPDPHATVVAAARWQLEERAPMLVGLAPFPVRGDGLLRTPEWSPPQVWSEGPPAEQSSPARRAVAVETEQAWLAAKTEQAP</sequence>
<protein>
    <submittedName>
        <fullName evidence="2">Uncharacterized protein</fullName>
    </submittedName>
</protein>
<proteinExistence type="predicted"/>
<dbReference type="RefSeq" id="WP_170035690.1">
    <property type="nucleotide sequence ID" value="NZ_JABDTL010000001.1"/>
</dbReference>
<evidence type="ECO:0000313" key="2">
    <source>
        <dbReference type="EMBL" id="MBB6070296.1"/>
    </source>
</evidence>
<gene>
    <name evidence="2" type="ORF">HNQ61_001915</name>
</gene>
<dbReference type="Proteomes" id="UP000582837">
    <property type="component" value="Unassembled WGS sequence"/>
</dbReference>
<dbReference type="EMBL" id="JACHIA010000004">
    <property type="protein sequence ID" value="MBB6070296.1"/>
    <property type="molecule type" value="Genomic_DNA"/>
</dbReference>
<evidence type="ECO:0000313" key="3">
    <source>
        <dbReference type="Proteomes" id="UP000582837"/>
    </source>
</evidence>
<organism evidence="2 3">
    <name type="scientific">Longimicrobium terrae</name>
    <dbReference type="NCBI Taxonomy" id="1639882"/>
    <lineage>
        <taxon>Bacteria</taxon>
        <taxon>Pseudomonadati</taxon>
        <taxon>Gemmatimonadota</taxon>
        <taxon>Longimicrobiia</taxon>
        <taxon>Longimicrobiales</taxon>
        <taxon>Longimicrobiaceae</taxon>
        <taxon>Longimicrobium</taxon>
    </lineage>
</organism>
<name>A0A841GXG1_9BACT</name>
<comment type="caution">
    <text evidence="2">The sequence shown here is derived from an EMBL/GenBank/DDBJ whole genome shotgun (WGS) entry which is preliminary data.</text>
</comment>
<dbReference type="AlphaFoldDB" id="A0A841GXG1"/>
<keyword evidence="3" id="KW-1185">Reference proteome</keyword>
<feature type="region of interest" description="Disordered" evidence="1">
    <location>
        <begin position="513"/>
        <end position="534"/>
    </location>
</feature>
<dbReference type="InterPro" id="IPR046164">
    <property type="entry name" value="DUF6166"/>
</dbReference>
<dbReference type="Pfam" id="PF19663">
    <property type="entry name" value="DUF6166"/>
    <property type="match status" value="1"/>
</dbReference>
<reference evidence="2 3" key="1">
    <citation type="submission" date="2020-08" db="EMBL/GenBank/DDBJ databases">
        <title>Genomic Encyclopedia of Type Strains, Phase IV (KMG-IV): sequencing the most valuable type-strain genomes for metagenomic binning, comparative biology and taxonomic classification.</title>
        <authorList>
            <person name="Goeker M."/>
        </authorList>
    </citation>
    <scope>NUCLEOTIDE SEQUENCE [LARGE SCALE GENOMIC DNA]</scope>
    <source>
        <strain evidence="2 3">DSM 29007</strain>
    </source>
</reference>
<evidence type="ECO:0000256" key="1">
    <source>
        <dbReference type="SAM" id="MobiDB-lite"/>
    </source>
</evidence>
<accession>A0A841GXG1</accession>